<accession>A0A7S4AFM8</accession>
<dbReference type="PANTHER" id="PTHR31009">
    <property type="entry name" value="S-ADENOSYL-L-METHIONINE:CARBOXYL METHYLTRANSFERASE FAMILY PROTEIN"/>
    <property type="match status" value="1"/>
</dbReference>
<proteinExistence type="predicted"/>
<dbReference type="InterPro" id="IPR029063">
    <property type="entry name" value="SAM-dependent_MTases_sf"/>
</dbReference>
<name>A0A7S4AFM8_9STRA</name>
<evidence type="ECO:0000256" key="3">
    <source>
        <dbReference type="SAM" id="MobiDB-lite"/>
    </source>
</evidence>
<organism evidence="4">
    <name type="scientific">Pseudo-nitzschia australis</name>
    <dbReference type="NCBI Taxonomy" id="44445"/>
    <lineage>
        <taxon>Eukaryota</taxon>
        <taxon>Sar</taxon>
        <taxon>Stramenopiles</taxon>
        <taxon>Ochrophyta</taxon>
        <taxon>Bacillariophyta</taxon>
        <taxon>Bacillariophyceae</taxon>
        <taxon>Bacillariophycidae</taxon>
        <taxon>Bacillariales</taxon>
        <taxon>Bacillariaceae</taxon>
        <taxon>Pseudo-nitzschia</taxon>
    </lineage>
</organism>
<dbReference type="GO" id="GO:0008168">
    <property type="term" value="F:methyltransferase activity"/>
    <property type="evidence" value="ECO:0007669"/>
    <property type="project" value="InterPro"/>
</dbReference>
<dbReference type="GO" id="GO:0046872">
    <property type="term" value="F:metal ion binding"/>
    <property type="evidence" value="ECO:0007669"/>
    <property type="project" value="UniProtKB-KW"/>
</dbReference>
<feature type="compositionally biased region" description="Low complexity" evidence="3">
    <location>
        <begin position="58"/>
        <end position="74"/>
    </location>
</feature>
<dbReference type="Pfam" id="PF03492">
    <property type="entry name" value="Methyltransf_7"/>
    <property type="match status" value="1"/>
</dbReference>
<sequence length="479" mass="54080">MTRSWSRNIRCRSIHSACNGRLCILQGQFYLALHSSLVTSGLSEGRFCSQWQPPRRWSTNGKNENNSNTNGNVNSRVKRSATATTMRDSYKDHSFNQYSAHIGCQDLLQDCAKRLMEGRRLKTERVPSMMRIADLGSADGSNSIQTVDAFLDALQVNAASNSNCNTDNALDVHIVFEEQTSSDEKKLRETVSSWSDSRTKNNGGSSDGITPVNISHEVLMKSFYEPLFELESIDFCMSYICLHWLATTETSDIRSWKRMANDNGSDNDKNNGNNLDQFLQINERTAPPRVRQWWKKHLADPHLAKFLALRAKELRPGGELMVVMVADPHGFWKPPSPETESPLLQAMKRCVRNGSLRKEALEKTTIPYYLRQPQDVRDALALAQEQNSDANRLEMIKLRHYETLTGGHGTENNMRGMEAAKDLFWSIHGGSIVHTSGVTPEEVESIQAQLADTFEESYNPDTGIVKGHFIACVFRKKEE</sequence>
<protein>
    <submittedName>
        <fullName evidence="4">Uncharacterized protein</fullName>
    </submittedName>
</protein>
<feature type="region of interest" description="Disordered" evidence="3">
    <location>
        <begin position="187"/>
        <end position="208"/>
    </location>
</feature>
<keyword evidence="1" id="KW-0479">Metal-binding</keyword>
<dbReference type="SUPFAM" id="SSF53335">
    <property type="entry name" value="S-adenosyl-L-methionine-dependent methyltransferases"/>
    <property type="match status" value="1"/>
</dbReference>
<dbReference type="EMBL" id="HBIX01008892">
    <property type="protein sequence ID" value="CAE0714099.1"/>
    <property type="molecule type" value="Transcribed_RNA"/>
</dbReference>
<dbReference type="Gene3D" id="1.10.1200.270">
    <property type="entry name" value="Methyltransferase, alpha-helical capping domain"/>
    <property type="match status" value="1"/>
</dbReference>
<dbReference type="InterPro" id="IPR042086">
    <property type="entry name" value="MeTrfase_capping"/>
</dbReference>
<feature type="region of interest" description="Disordered" evidence="3">
    <location>
        <begin position="53"/>
        <end position="74"/>
    </location>
</feature>
<evidence type="ECO:0000256" key="2">
    <source>
        <dbReference type="ARBA" id="ARBA00022842"/>
    </source>
</evidence>
<dbReference type="Gene3D" id="3.40.50.150">
    <property type="entry name" value="Vaccinia Virus protein VP39"/>
    <property type="match status" value="1"/>
</dbReference>
<evidence type="ECO:0000313" key="4">
    <source>
        <dbReference type="EMBL" id="CAE0714099.1"/>
    </source>
</evidence>
<dbReference type="AlphaFoldDB" id="A0A7S4AFM8"/>
<keyword evidence="2" id="KW-0460">Magnesium</keyword>
<gene>
    <name evidence="4" type="ORF">PAUS00366_LOCUS6851</name>
</gene>
<dbReference type="InterPro" id="IPR005299">
    <property type="entry name" value="MeTrfase_7"/>
</dbReference>
<feature type="compositionally biased region" description="Polar residues" evidence="3">
    <location>
        <begin position="190"/>
        <end position="208"/>
    </location>
</feature>
<reference evidence="4" key="1">
    <citation type="submission" date="2021-01" db="EMBL/GenBank/DDBJ databases">
        <authorList>
            <person name="Corre E."/>
            <person name="Pelletier E."/>
            <person name="Niang G."/>
            <person name="Scheremetjew M."/>
            <person name="Finn R."/>
            <person name="Kale V."/>
            <person name="Holt S."/>
            <person name="Cochrane G."/>
            <person name="Meng A."/>
            <person name="Brown T."/>
            <person name="Cohen L."/>
        </authorList>
    </citation>
    <scope>NUCLEOTIDE SEQUENCE</scope>
    <source>
        <strain evidence="4">10249 10 AB</strain>
    </source>
</reference>
<evidence type="ECO:0000256" key="1">
    <source>
        <dbReference type="ARBA" id="ARBA00022723"/>
    </source>
</evidence>